<evidence type="ECO:0000313" key="2">
    <source>
        <dbReference type="EMBL" id="NML67859.1"/>
    </source>
</evidence>
<protein>
    <submittedName>
        <fullName evidence="2">ParA family protein</fullName>
    </submittedName>
</protein>
<dbReference type="InterPro" id="IPR025669">
    <property type="entry name" value="AAA_dom"/>
</dbReference>
<dbReference type="PIRSF" id="PIRSF009320">
    <property type="entry name" value="Nuc_binding_HP_1000"/>
    <property type="match status" value="1"/>
</dbReference>
<dbReference type="InterPro" id="IPR027417">
    <property type="entry name" value="P-loop_NTPase"/>
</dbReference>
<keyword evidence="3" id="KW-1185">Reference proteome</keyword>
<organism evidence="2 3">
    <name type="scientific">Hymenobacter polaris</name>
    <dbReference type="NCBI Taxonomy" id="2682546"/>
    <lineage>
        <taxon>Bacteria</taxon>
        <taxon>Pseudomonadati</taxon>
        <taxon>Bacteroidota</taxon>
        <taxon>Cytophagia</taxon>
        <taxon>Cytophagales</taxon>
        <taxon>Hymenobacteraceae</taxon>
        <taxon>Hymenobacter</taxon>
    </lineage>
</organism>
<dbReference type="PANTHER" id="PTHR13696">
    <property type="entry name" value="P-LOOP CONTAINING NUCLEOSIDE TRIPHOSPHATE HYDROLASE"/>
    <property type="match status" value="1"/>
</dbReference>
<proteinExistence type="predicted"/>
<dbReference type="RefSeq" id="WP_169533567.1">
    <property type="nucleotide sequence ID" value="NZ_JABBGH010000004.1"/>
</dbReference>
<comment type="caution">
    <text evidence="2">The sequence shown here is derived from an EMBL/GenBank/DDBJ whole genome shotgun (WGS) entry which is preliminary data.</text>
</comment>
<feature type="domain" description="AAA" evidence="1">
    <location>
        <begin position="1"/>
        <end position="174"/>
    </location>
</feature>
<name>A0A7Y0FPY4_9BACT</name>
<dbReference type="AlphaFoldDB" id="A0A7Y0FPY4"/>
<sequence>MQTIVMANHKGGTGKTTSCLNVAHALRERGHSVLLLDCDSQCNLTQSFTLPDPTGKRLDAVLLGQASLSDTVQEVGEGLYLLPSSPDLMEAEERIGKKPGAEFALKELLGEVEAIDYCLIDTPGGLGKLTYAALTAAAAVFIPAQPEYYGIEGLVGLLEVCQQVQKRLNKDLKVGGLFFTQYNRSDRRRAQKDMVALLEAHPLFGPLVMHTTIRPNVALVEAQIEKESIYTWAGQSAGAQDYTALTTELLARL</sequence>
<reference evidence="2 3" key="1">
    <citation type="submission" date="2020-04" db="EMBL/GenBank/DDBJ databases">
        <title>Hymenobacter polaris sp. nov., isolated from Arctic soil.</title>
        <authorList>
            <person name="Dahal R.H."/>
        </authorList>
    </citation>
    <scope>NUCLEOTIDE SEQUENCE [LARGE SCALE GENOMIC DNA]</scope>
    <source>
        <strain evidence="2 3">RP-2-7</strain>
    </source>
</reference>
<evidence type="ECO:0000259" key="1">
    <source>
        <dbReference type="Pfam" id="PF13614"/>
    </source>
</evidence>
<dbReference type="CDD" id="cd02042">
    <property type="entry name" value="ParAB_family"/>
    <property type="match status" value="1"/>
</dbReference>
<dbReference type="Pfam" id="PF13614">
    <property type="entry name" value="AAA_31"/>
    <property type="match status" value="1"/>
</dbReference>
<dbReference type="InterPro" id="IPR050678">
    <property type="entry name" value="DNA_Partitioning_ATPase"/>
</dbReference>
<accession>A0A7Y0FPY4</accession>
<gene>
    <name evidence="2" type="ORF">HHL22_21875</name>
</gene>
<dbReference type="Proteomes" id="UP000559626">
    <property type="component" value="Unassembled WGS sequence"/>
</dbReference>
<dbReference type="Gene3D" id="3.40.50.300">
    <property type="entry name" value="P-loop containing nucleotide triphosphate hydrolases"/>
    <property type="match status" value="1"/>
</dbReference>
<dbReference type="PANTHER" id="PTHR13696:SF99">
    <property type="entry name" value="COBYRINIC ACID AC-DIAMIDE SYNTHASE"/>
    <property type="match status" value="1"/>
</dbReference>
<dbReference type="SUPFAM" id="SSF52540">
    <property type="entry name" value="P-loop containing nucleoside triphosphate hydrolases"/>
    <property type="match status" value="1"/>
</dbReference>
<evidence type="ECO:0000313" key="3">
    <source>
        <dbReference type="Proteomes" id="UP000559626"/>
    </source>
</evidence>
<dbReference type="EMBL" id="JABBGH010000004">
    <property type="protein sequence ID" value="NML67859.1"/>
    <property type="molecule type" value="Genomic_DNA"/>
</dbReference>